<feature type="region of interest" description="Disordered" evidence="6">
    <location>
        <begin position="245"/>
        <end position="284"/>
    </location>
</feature>
<gene>
    <name evidence="9" type="primary">LOC140006019</name>
</gene>
<feature type="compositionally biased region" description="Polar residues" evidence="6">
    <location>
        <begin position="257"/>
        <end position="269"/>
    </location>
</feature>
<evidence type="ECO:0000259" key="7">
    <source>
        <dbReference type="PROSITE" id="PS50863"/>
    </source>
</evidence>
<evidence type="ECO:0000256" key="4">
    <source>
        <dbReference type="ARBA" id="ARBA00023163"/>
    </source>
</evidence>
<feature type="compositionally biased region" description="Basic and acidic residues" evidence="6">
    <location>
        <begin position="270"/>
        <end position="284"/>
    </location>
</feature>
<organism evidence="8 9">
    <name type="scientific">Coffea arabica</name>
    <name type="common">Arabian coffee</name>
    <dbReference type="NCBI Taxonomy" id="13443"/>
    <lineage>
        <taxon>Eukaryota</taxon>
        <taxon>Viridiplantae</taxon>
        <taxon>Streptophyta</taxon>
        <taxon>Embryophyta</taxon>
        <taxon>Tracheophyta</taxon>
        <taxon>Spermatophyta</taxon>
        <taxon>Magnoliopsida</taxon>
        <taxon>eudicotyledons</taxon>
        <taxon>Gunneridae</taxon>
        <taxon>Pentapetalae</taxon>
        <taxon>asterids</taxon>
        <taxon>lamiids</taxon>
        <taxon>Gentianales</taxon>
        <taxon>Rubiaceae</taxon>
        <taxon>Ixoroideae</taxon>
        <taxon>Gardenieae complex</taxon>
        <taxon>Bertiereae - Coffeeae clade</taxon>
        <taxon>Coffeeae</taxon>
        <taxon>Coffea</taxon>
    </lineage>
</organism>
<dbReference type="RefSeq" id="XP_071903637.1">
    <property type="nucleotide sequence ID" value="XM_072047536.1"/>
</dbReference>
<keyword evidence="3" id="KW-0238">DNA-binding</keyword>
<comment type="subcellular location">
    <subcellularLocation>
        <location evidence="1">Nucleus</location>
    </subcellularLocation>
</comment>
<evidence type="ECO:0000256" key="2">
    <source>
        <dbReference type="ARBA" id="ARBA00023015"/>
    </source>
</evidence>
<feature type="compositionally biased region" description="Polar residues" evidence="6">
    <location>
        <begin position="189"/>
        <end position="199"/>
    </location>
</feature>
<evidence type="ECO:0000256" key="1">
    <source>
        <dbReference type="ARBA" id="ARBA00004123"/>
    </source>
</evidence>
<dbReference type="InterPro" id="IPR003340">
    <property type="entry name" value="B3_DNA-bd"/>
</dbReference>
<feature type="compositionally biased region" description="Polar residues" evidence="6">
    <location>
        <begin position="496"/>
        <end position="507"/>
    </location>
</feature>
<dbReference type="InterPro" id="IPR050655">
    <property type="entry name" value="Plant_B3_domain"/>
</dbReference>
<dbReference type="SUPFAM" id="SSF101936">
    <property type="entry name" value="DNA-binding pseudobarrel domain"/>
    <property type="match status" value="2"/>
</dbReference>
<evidence type="ECO:0000313" key="9">
    <source>
        <dbReference type="RefSeq" id="XP_071903637.1"/>
    </source>
</evidence>
<dbReference type="Pfam" id="PF02362">
    <property type="entry name" value="B3"/>
    <property type="match status" value="2"/>
</dbReference>
<proteinExistence type="predicted"/>
<feature type="compositionally biased region" description="Basic and acidic residues" evidence="6">
    <location>
        <begin position="245"/>
        <end position="254"/>
    </location>
</feature>
<feature type="domain" description="TF-B3" evidence="7">
    <location>
        <begin position="749"/>
        <end position="845"/>
    </location>
</feature>
<keyword evidence="5" id="KW-0539">Nucleus</keyword>
<feature type="compositionally biased region" description="Low complexity" evidence="6">
    <location>
        <begin position="173"/>
        <end position="187"/>
    </location>
</feature>
<feature type="region of interest" description="Disordered" evidence="6">
    <location>
        <begin position="494"/>
        <end position="520"/>
    </location>
</feature>
<dbReference type="CDD" id="cd10017">
    <property type="entry name" value="B3_DNA"/>
    <property type="match status" value="1"/>
</dbReference>
<sequence length="845" mass="93690">MQLREQEREMVVMAGACEECIRNCQLTHRNKMDLSPSVTRFFKVLVGDDFSQFLLLPRKFADTVMYLANQETKLEDSNGVQWTVTLSLVKNSLAFSRGWPEFSLDHNLQAGDFLLFNYIKGTHFVVYIFDKSCCERASDKIGLPRKRARTRGSISSGGKPCEKIDTNPINRQNSSTSGVSGSNSKNNHILPTTTNSTLNAEGGNGNWSFLDSSFDMMIDWDAGPGPGERRMCLYDLSEFELQGDKEVADTDKGIDAVQSTSGHTQTSMRSQDEADKDPTGTKVGTKDLKMATFTEETDMGMMVNEKDLEAKGDMLLERDTDKGIDAVQGTSEHTQTSLRCQNGADKDPTGPEDLKLATFTEENDIGVMVNDDDLKPEDGMLLKCDTDKGIDAVQGSSGHSQTSLRCQDGADKDPTGAEDLKIATITEETDIGMMVNVNNLEAEDDMLSERDSDRGINAVQGTSDHGIGMMVNYDELKPEDGMLLKCDTDKGIDAVQGSSDHSQTSLRCQDGADKDPPGTEDLKIATFTEETDIGIMVNDNNLEAKDDMLPEHDSDRGINAVEGTSDHREVSLRCQDGADKDPTRTKDLETATFTEETDIGMLVNDYNLGSKDAILLECEKVPLADRSNSLPTVLCPELGEKGGNMSNVYIQLQNAERSNKKYDVDWSSPYADEGACFRDSQEEFAGETKKMVRKEHPDTREEGDSSAKRLRGLKPLSIKEIGSSSQGPCVCKPVKLEPVDLLDIPSSVTESLTCLAMMDGRPYLELPAKLPGITYRKGMDRKSVLLQDQEKRFWPALYYYRSGFHVLTGCWDKFNKEHRIQAGDHYIFQAEHVYRGIYKVSVLHQ</sequence>
<reference evidence="9" key="1">
    <citation type="submission" date="2025-08" db="UniProtKB">
        <authorList>
            <consortium name="RefSeq"/>
        </authorList>
    </citation>
    <scope>IDENTIFICATION</scope>
    <source>
        <tissue evidence="9">Leaves</tissue>
    </source>
</reference>
<evidence type="ECO:0000256" key="6">
    <source>
        <dbReference type="SAM" id="MobiDB-lite"/>
    </source>
</evidence>
<dbReference type="Gene3D" id="2.40.330.10">
    <property type="entry name" value="DNA-binding pseudobarrel domain"/>
    <property type="match status" value="2"/>
</dbReference>
<dbReference type="SMART" id="SM01019">
    <property type="entry name" value="B3"/>
    <property type="match status" value="1"/>
</dbReference>
<feature type="region of interest" description="Disordered" evidence="6">
    <location>
        <begin position="329"/>
        <end position="351"/>
    </location>
</feature>
<dbReference type="Proteomes" id="UP001652660">
    <property type="component" value="Chromosome 4e"/>
</dbReference>
<feature type="region of interest" description="Disordered" evidence="6">
    <location>
        <begin position="145"/>
        <end position="200"/>
    </location>
</feature>
<dbReference type="InterPro" id="IPR015300">
    <property type="entry name" value="DNA-bd_pseudobarrel_sf"/>
</dbReference>
<dbReference type="GeneID" id="140006019"/>
<dbReference type="PANTHER" id="PTHR31920">
    <property type="entry name" value="B3 DOMAIN-CONTAINING"/>
    <property type="match status" value="1"/>
</dbReference>
<dbReference type="PANTHER" id="PTHR31920:SF145">
    <property type="entry name" value="B3 DOMAIN-CONTAINING PROTEIN REM20-LIKE ISOFORM X1"/>
    <property type="match status" value="1"/>
</dbReference>
<keyword evidence="2" id="KW-0805">Transcription regulation</keyword>
<protein>
    <submittedName>
        <fullName evidence="9">Uncharacterized protein isoform X1</fullName>
    </submittedName>
</protein>
<feature type="compositionally biased region" description="Basic and acidic residues" evidence="6">
    <location>
        <begin position="510"/>
        <end position="520"/>
    </location>
</feature>
<feature type="domain" description="TF-B3" evidence="7">
    <location>
        <begin position="39"/>
        <end position="132"/>
    </location>
</feature>
<feature type="compositionally biased region" description="Polar residues" evidence="6">
    <location>
        <begin position="329"/>
        <end position="340"/>
    </location>
</feature>
<feature type="compositionally biased region" description="Basic and acidic residues" evidence="6">
    <location>
        <begin position="686"/>
        <end position="707"/>
    </location>
</feature>
<keyword evidence="8" id="KW-1185">Reference proteome</keyword>
<evidence type="ECO:0000313" key="8">
    <source>
        <dbReference type="Proteomes" id="UP001652660"/>
    </source>
</evidence>
<accession>A0ABM4U8M7</accession>
<name>A0ABM4U8M7_COFAR</name>
<evidence type="ECO:0000256" key="3">
    <source>
        <dbReference type="ARBA" id="ARBA00023125"/>
    </source>
</evidence>
<keyword evidence="4" id="KW-0804">Transcription</keyword>
<dbReference type="PROSITE" id="PS50863">
    <property type="entry name" value="B3"/>
    <property type="match status" value="2"/>
</dbReference>
<feature type="region of interest" description="Disordered" evidence="6">
    <location>
        <begin position="686"/>
        <end position="708"/>
    </location>
</feature>
<evidence type="ECO:0000256" key="5">
    <source>
        <dbReference type="ARBA" id="ARBA00023242"/>
    </source>
</evidence>